<evidence type="ECO:0000256" key="6">
    <source>
        <dbReference type="ARBA" id="ARBA00023098"/>
    </source>
</evidence>
<keyword evidence="3" id="KW-0378">Hydrolase</keyword>
<dbReference type="Pfam" id="PF20791">
    <property type="entry name" value="Acyl-ACP_TE_C"/>
    <property type="match status" value="1"/>
</dbReference>
<keyword evidence="5" id="KW-0809">Transit peptide</keyword>
<dbReference type="Pfam" id="PF01643">
    <property type="entry name" value="Acyl-ACP_TE"/>
    <property type="match status" value="1"/>
</dbReference>
<dbReference type="InterPro" id="IPR002864">
    <property type="entry name" value="Acyl-ACP_thioesterase_NHD"/>
</dbReference>
<evidence type="ECO:0000313" key="11">
    <source>
        <dbReference type="Proteomes" id="UP001317742"/>
    </source>
</evidence>
<dbReference type="PANTHER" id="PTHR31727:SF6">
    <property type="entry name" value="OLEOYL-ACYL CARRIER PROTEIN THIOESTERASE 1, CHLOROPLASTIC"/>
    <property type="match status" value="1"/>
</dbReference>
<dbReference type="PANTHER" id="PTHR31727">
    <property type="entry name" value="OLEOYL-ACYL CARRIER PROTEIN THIOESTERASE 1, CHLOROPLASTIC"/>
    <property type="match status" value="1"/>
</dbReference>
<dbReference type="InterPro" id="IPR049427">
    <property type="entry name" value="Acyl-ACP_TE_C"/>
</dbReference>
<feature type="domain" description="Acyl-ACP thioesterase N-terminal hotdog" evidence="8">
    <location>
        <begin position="10"/>
        <end position="124"/>
    </location>
</feature>
<evidence type="ECO:0000256" key="1">
    <source>
        <dbReference type="ARBA" id="ARBA00006500"/>
    </source>
</evidence>
<feature type="domain" description="Acyl-ACP thioesterase-like C-terminal" evidence="9">
    <location>
        <begin position="158"/>
        <end position="251"/>
    </location>
</feature>
<dbReference type="Proteomes" id="UP001317742">
    <property type="component" value="Chromosome"/>
</dbReference>
<organism evidence="10 11">
    <name type="scientific">Pseudodesulfovibrio nedwellii</name>
    <dbReference type="NCBI Taxonomy" id="2973072"/>
    <lineage>
        <taxon>Bacteria</taxon>
        <taxon>Pseudomonadati</taxon>
        <taxon>Thermodesulfobacteriota</taxon>
        <taxon>Desulfovibrionia</taxon>
        <taxon>Desulfovibrionales</taxon>
        <taxon>Desulfovibrionaceae</taxon>
    </lineage>
</organism>
<accession>A0ABM8B0H1</accession>
<sequence length="253" mass="29231">MTSPNDLTLEHLYNIRSYEPRTDGHISISSVCNYLQDIASRHADSLGFGLRDLRQNGHFWVLARLHVMMDRMPEFGEQVSVRTWPSENERLVALRDFLIHDTDTLIGRATSSWATINVETHRPDKPDSVLNKRFIPKRDHSIVFPSKAVTRLKQGEHTVEIMARKADTDINGHVNNVKYIEYCMEAVPLEWDNAHRCMGLDIQFRTESFAGETYQASCTLGKPDNNMDTFTHSLTRLSDNRETVRMKTWWKPA</sequence>
<evidence type="ECO:0000256" key="7">
    <source>
        <dbReference type="ARBA" id="ARBA00023160"/>
    </source>
</evidence>
<dbReference type="RefSeq" id="WP_281763136.1">
    <property type="nucleotide sequence ID" value="NZ_AP026709.1"/>
</dbReference>
<reference evidence="10 11" key="1">
    <citation type="submission" date="2022-08" db="EMBL/GenBank/DDBJ databases">
        <title>Genome Sequence of the sulphate-reducing bacterium, Pseudodesulfovibrio sp. SYK.</title>
        <authorList>
            <person name="Kondo R."/>
            <person name="Kataoka T."/>
        </authorList>
    </citation>
    <scope>NUCLEOTIDE SEQUENCE [LARGE SCALE GENOMIC DNA]</scope>
    <source>
        <strain evidence="10 11">SYK</strain>
    </source>
</reference>
<evidence type="ECO:0000256" key="4">
    <source>
        <dbReference type="ARBA" id="ARBA00022832"/>
    </source>
</evidence>
<keyword evidence="11" id="KW-1185">Reference proteome</keyword>
<evidence type="ECO:0000256" key="2">
    <source>
        <dbReference type="ARBA" id="ARBA00022516"/>
    </source>
</evidence>
<name>A0ABM8B0H1_9BACT</name>
<comment type="similarity">
    <text evidence="1">Belongs to the acyl-ACP thioesterase family.</text>
</comment>
<gene>
    <name evidence="10" type="ORF">SYK_16410</name>
</gene>
<dbReference type="InterPro" id="IPR045023">
    <property type="entry name" value="FATA/B"/>
</dbReference>
<evidence type="ECO:0000313" key="10">
    <source>
        <dbReference type="EMBL" id="BDQ37281.1"/>
    </source>
</evidence>
<dbReference type="CDD" id="cd00586">
    <property type="entry name" value="4HBT"/>
    <property type="match status" value="1"/>
</dbReference>
<dbReference type="Gene3D" id="3.10.129.10">
    <property type="entry name" value="Hotdog Thioesterase"/>
    <property type="match status" value="1"/>
</dbReference>
<evidence type="ECO:0000256" key="5">
    <source>
        <dbReference type="ARBA" id="ARBA00022946"/>
    </source>
</evidence>
<dbReference type="InterPro" id="IPR029069">
    <property type="entry name" value="HotDog_dom_sf"/>
</dbReference>
<keyword evidence="2" id="KW-0444">Lipid biosynthesis</keyword>
<keyword evidence="7" id="KW-0275">Fatty acid biosynthesis</keyword>
<keyword evidence="4" id="KW-0276">Fatty acid metabolism</keyword>
<evidence type="ECO:0000256" key="3">
    <source>
        <dbReference type="ARBA" id="ARBA00022801"/>
    </source>
</evidence>
<protein>
    <submittedName>
        <fullName evidence="10">Acyl-ACP thioesterase</fullName>
    </submittedName>
</protein>
<evidence type="ECO:0000259" key="8">
    <source>
        <dbReference type="Pfam" id="PF01643"/>
    </source>
</evidence>
<evidence type="ECO:0000259" key="9">
    <source>
        <dbReference type="Pfam" id="PF20791"/>
    </source>
</evidence>
<proteinExistence type="inferred from homology"/>
<keyword evidence="6" id="KW-0443">Lipid metabolism</keyword>
<dbReference type="EMBL" id="AP026709">
    <property type="protein sequence ID" value="BDQ37281.1"/>
    <property type="molecule type" value="Genomic_DNA"/>
</dbReference>
<dbReference type="SUPFAM" id="SSF54637">
    <property type="entry name" value="Thioesterase/thiol ester dehydrase-isomerase"/>
    <property type="match status" value="2"/>
</dbReference>